<dbReference type="SUPFAM" id="SSF51366">
    <property type="entry name" value="Ribulose-phoshate binding barrel"/>
    <property type="match status" value="1"/>
</dbReference>
<sequence>MRPGVALKPGTPIEEVFPLLEGEHPVEMVLVMTMEPGFGGQKFMPDKMNKVRTLREKYPTLDVEVDGGLGPSTIDAVVAAAAGGILSSRTSSSYISTENNCKQVPKNLLKHIHAISFPNV</sequence>
<accession>A0A251VL72</accession>
<dbReference type="STRING" id="4232.A0A251VL72"/>
<evidence type="ECO:0000256" key="2">
    <source>
        <dbReference type="ARBA" id="ARBA00023235"/>
    </source>
</evidence>
<keyword evidence="1" id="KW-0479">Metal-binding</keyword>
<dbReference type="AlphaFoldDB" id="A0A251VL72"/>
<dbReference type="InterPro" id="IPR011060">
    <property type="entry name" value="RibuloseP-bd_barrel"/>
</dbReference>
<protein>
    <submittedName>
        <fullName evidence="3 4">Ribulose-phosphate 3-epimerase</fullName>
        <ecNumber evidence="3">5.1.3.1</ecNumber>
    </submittedName>
</protein>
<dbReference type="InterPro" id="IPR013785">
    <property type="entry name" value="Aldolase_TIM"/>
</dbReference>
<reference evidence="4" key="2">
    <citation type="submission" date="2017-02" db="EMBL/GenBank/DDBJ databases">
        <title>Sunflower complete genome.</title>
        <authorList>
            <person name="Langlade N."/>
            <person name="Munos S."/>
        </authorList>
    </citation>
    <scope>NUCLEOTIDE SEQUENCE [LARGE SCALE GENOMIC DNA]</scope>
    <source>
        <tissue evidence="4">Leaves</tissue>
    </source>
</reference>
<dbReference type="PANTHER" id="PTHR11749">
    <property type="entry name" value="RIBULOSE-5-PHOSPHATE-3-EPIMERASE"/>
    <property type="match status" value="1"/>
</dbReference>
<reference evidence="3 5" key="1">
    <citation type="journal article" date="2017" name="Nature">
        <title>The sunflower genome provides insights into oil metabolism, flowering and Asterid evolution.</title>
        <authorList>
            <person name="Badouin H."/>
            <person name="Gouzy J."/>
            <person name="Grassa C.J."/>
            <person name="Murat F."/>
            <person name="Staton S.E."/>
            <person name="Cottret L."/>
            <person name="Lelandais-Briere C."/>
            <person name="Owens G.L."/>
            <person name="Carrere S."/>
            <person name="Mayjonade B."/>
            <person name="Legrand L."/>
            <person name="Gill N."/>
            <person name="Kane N.C."/>
            <person name="Bowers J.E."/>
            <person name="Hubner S."/>
            <person name="Bellec A."/>
            <person name="Berard A."/>
            <person name="Berges H."/>
            <person name="Blanchet N."/>
            <person name="Boniface M.C."/>
            <person name="Brunel D."/>
            <person name="Catrice O."/>
            <person name="Chaidir N."/>
            <person name="Claudel C."/>
            <person name="Donnadieu C."/>
            <person name="Faraut T."/>
            <person name="Fievet G."/>
            <person name="Helmstetter N."/>
            <person name="King M."/>
            <person name="Knapp S.J."/>
            <person name="Lai Z."/>
            <person name="Le Paslier M.C."/>
            <person name="Lippi Y."/>
            <person name="Lorenzon L."/>
            <person name="Mandel J.R."/>
            <person name="Marage G."/>
            <person name="Marchand G."/>
            <person name="Marquand E."/>
            <person name="Bret-Mestries E."/>
            <person name="Morien E."/>
            <person name="Nambeesan S."/>
            <person name="Nguyen T."/>
            <person name="Pegot-Espagnet P."/>
            <person name="Pouilly N."/>
            <person name="Raftis F."/>
            <person name="Sallet E."/>
            <person name="Schiex T."/>
            <person name="Thomas J."/>
            <person name="Vandecasteele C."/>
            <person name="Vares D."/>
            <person name="Vear F."/>
            <person name="Vautrin S."/>
            <person name="Crespi M."/>
            <person name="Mangin B."/>
            <person name="Burke J.M."/>
            <person name="Salse J."/>
            <person name="Munos S."/>
            <person name="Vincourt P."/>
            <person name="Rieseberg L.H."/>
            <person name="Langlade N.B."/>
        </authorList>
    </citation>
    <scope>NUCLEOTIDE SEQUENCE [LARGE SCALE GENOMIC DNA]</scope>
    <source>
        <strain evidence="5">cv. SF193</strain>
        <tissue evidence="3">Leaves</tissue>
    </source>
</reference>
<dbReference type="Proteomes" id="UP000215914">
    <property type="component" value="Chromosome 1"/>
</dbReference>
<dbReference type="GO" id="GO:0009052">
    <property type="term" value="P:pentose-phosphate shunt, non-oxidative branch"/>
    <property type="evidence" value="ECO:0000318"/>
    <property type="project" value="GO_Central"/>
</dbReference>
<organism evidence="4 5">
    <name type="scientific">Helianthus annuus</name>
    <name type="common">Common sunflower</name>
    <dbReference type="NCBI Taxonomy" id="4232"/>
    <lineage>
        <taxon>Eukaryota</taxon>
        <taxon>Viridiplantae</taxon>
        <taxon>Streptophyta</taxon>
        <taxon>Embryophyta</taxon>
        <taxon>Tracheophyta</taxon>
        <taxon>Spermatophyta</taxon>
        <taxon>Magnoliopsida</taxon>
        <taxon>eudicotyledons</taxon>
        <taxon>Gunneridae</taxon>
        <taxon>Pentapetalae</taxon>
        <taxon>asterids</taxon>
        <taxon>campanulids</taxon>
        <taxon>Asterales</taxon>
        <taxon>Asteraceae</taxon>
        <taxon>Asteroideae</taxon>
        <taxon>Heliantheae alliance</taxon>
        <taxon>Heliantheae</taxon>
        <taxon>Helianthus</taxon>
    </lineage>
</organism>
<dbReference type="InParanoid" id="A0A251VL72"/>
<dbReference type="GO" id="GO:0004750">
    <property type="term" value="F:D-ribulose-phosphate 3-epimerase activity"/>
    <property type="evidence" value="ECO:0000318"/>
    <property type="project" value="GO_Central"/>
</dbReference>
<proteinExistence type="predicted"/>
<dbReference type="EC" id="5.1.3.1" evidence="3"/>
<evidence type="ECO:0000313" key="4">
    <source>
        <dbReference type="EMBL" id="OTG36069.1"/>
    </source>
</evidence>
<dbReference type="Pfam" id="PF00834">
    <property type="entry name" value="Ribul_P_3_epim"/>
    <property type="match status" value="1"/>
</dbReference>
<reference evidence="3" key="3">
    <citation type="submission" date="2020-06" db="EMBL/GenBank/DDBJ databases">
        <title>Helianthus annuus Genome sequencing and assembly Release 2.</title>
        <authorList>
            <person name="Gouzy J."/>
            <person name="Langlade N."/>
            <person name="Munos S."/>
        </authorList>
    </citation>
    <scope>NUCLEOTIDE SEQUENCE</scope>
    <source>
        <tissue evidence="3">Leaves</tissue>
    </source>
</reference>
<dbReference type="InterPro" id="IPR000056">
    <property type="entry name" value="Ribul_P_3_epim-like"/>
</dbReference>
<evidence type="ECO:0000313" key="3">
    <source>
        <dbReference type="EMBL" id="KAF5820944.1"/>
    </source>
</evidence>
<name>A0A251VL72_HELAN</name>
<evidence type="ECO:0000256" key="1">
    <source>
        <dbReference type="ARBA" id="ARBA00022723"/>
    </source>
</evidence>
<dbReference type="GO" id="GO:0005975">
    <property type="term" value="P:carbohydrate metabolic process"/>
    <property type="evidence" value="ECO:0000318"/>
    <property type="project" value="GO_Central"/>
</dbReference>
<dbReference type="Gramene" id="mRNA:HanXRQr2_Chr01g0008001">
    <property type="protein sequence ID" value="mRNA:HanXRQr2_Chr01g0008001"/>
    <property type="gene ID" value="HanXRQr2_Chr01g0008001"/>
</dbReference>
<evidence type="ECO:0000313" key="5">
    <source>
        <dbReference type="Proteomes" id="UP000215914"/>
    </source>
</evidence>
<keyword evidence="5" id="KW-1185">Reference proteome</keyword>
<keyword evidence="2 3" id="KW-0413">Isomerase</keyword>
<gene>
    <name evidence="4" type="ORF">HannXRQ_Chr01g0003571</name>
    <name evidence="3" type="ORF">HanXRQr2_Chr01g0008001</name>
</gene>
<dbReference type="EMBL" id="CM007890">
    <property type="protein sequence ID" value="OTG36069.1"/>
    <property type="molecule type" value="Genomic_DNA"/>
</dbReference>
<dbReference type="GO" id="GO:0005829">
    <property type="term" value="C:cytosol"/>
    <property type="evidence" value="ECO:0000318"/>
    <property type="project" value="GO_Central"/>
</dbReference>
<dbReference type="EMBL" id="MNCJ02000316">
    <property type="protein sequence ID" value="KAF5820944.1"/>
    <property type="molecule type" value="Genomic_DNA"/>
</dbReference>
<dbReference type="Gene3D" id="3.20.20.70">
    <property type="entry name" value="Aldolase class I"/>
    <property type="match status" value="1"/>
</dbReference>
<dbReference type="GO" id="GO:0046872">
    <property type="term" value="F:metal ion binding"/>
    <property type="evidence" value="ECO:0000318"/>
    <property type="project" value="GO_Central"/>
</dbReference>